<name>A0AAD6BEH8_9TELE</name>
<keyword evidence="2" id="KW-1185">Reference proteome</keyword>
<protein>
    <submittedName>
        <fullName evidence="1">Uncharacterized protein</fullName>
    </submittedName>
</protein>
<accession>A0AAD6BEH8</accession>
<organism evidence="1 2">
    <name type="scientific">Pogonophryne albipinna</name>
    <dbReference type="NCBI Taxonomy" id="1090488"/>
    <lineage>
        <taxon>Eukaryota</taxon>
        <taxon>Metazoa</taxon>
        <taxon>Chordata</taxon>
        <taxon>Craniata</taxon>
        <taxon>Vertebrata</taxon>
        <taxon>Euteleostomi</taxon>
        <taxon>Actinopterygii</taxon>
        <taxon>Neopterygii</taxon>
        <taxon>Teleostei</taxon>
        <taxon>Neoteleostei</taxon>
        <taxon>Acanthomorphata</taxon>
        <taxon>Eupercaria</taxon>
        <taxon>Perciformes</taxon>
        <taxon>Notothenioidei</taxon>
        <taxon>Pogonophryne</taxon>
    </lineage>
</organism>
<evidence type="ECO:0000313" key="2">
    <source>
        <dbReference type="Proteomes" id="UP001219934"/>
    </source>
</evidence>
<comment type="caution">
    <text evidence="1">The sequence shown here is derived from an EMBL/GenBank/DDBJ whole genome shotgun (WGS) entry which is preliminary data.</text>
</comment>
<dbReference type="AlphaFoldDB" id="A0AAD6BEH8"/>
<dbReference type="Proteomes" id="UP001219934">
    <property type="component" value="Unassembled WGS sequence"/>
</dbReference>
<gene>
    <name evidence="1" type="ORF">JOQ06_011930</name>
</gene>
<evidence type="ECO:0000313" key="1">
    <source>
        <dbReference type="EMBL" id="KAJ4942060.1"/>
    </source>
</evidence>
<reference evidence="1" key="1">
    <citation type="submission" date="2022-11" db="EMBL/GenBank/DDBJ databases">
        <title>Chromosome-level genome of Pogonophryne albipinna.</title>
        <authorList>
            <person name="Jo E."/>
        </authorList>
    </citation>
    <scope>NUCLEOTIDE SEQUENCE</scope>
    <source>
        <strain evidence="1">SGF0006</strain>
        <tissue evidence="1">Muscle</tissue>
    </source>
</reference>
<dbReference type="EMBL" id="JAPTMU010000006">
    <property type="protein sequence ID" value="KAJ4942060.1"/>
    <property type="molecule type" value="Genomic_DNA"/>
</dbReference>
<proteinExistence type="predicted"/>
<sequence length="151" mass="17234">MWNGHPDSSLDDCGCRNTAERYDQRFEKVKTAAATFVQWANNQTEEQSEETELEVEAALPQKRCRKKKTMPGEMSKDEAVTDAETSYKIDVHNQIMDTVTGSMHQRFLKNGTMYADLALLDPKRFSQMLDSDQIIDGVAEKSELLQKLLIQ</sequence>